<comment type="similarity">
    <text evidence="1">Belongs to the heat shock protein 90 family.</text>
</comment>
<dbReference type="STRING" id="6216.A0A0R3SGI7"/>
<feature type="binding site" evidence="5">
    <location>
        <position position="40"/>
    </location>
    <ligand>
        <name>ATP</name>
        <dbReference type="ChEBI" id="CHEBI:30616"/>
    </ligand>
</feature>
<dbReference type="InterPro" id="IPR036890">
    <property type="entry name" value="HATPase_C_sf"/>
</dbReference>
<dbReference type="Gene3D" id="3.30.230.80">
    <property type="match status" value="1"/>
</dbReference>
<evidence type="ECO:0000256" key="2">
    <source>
        <dbReference type="ARBA" id="ARBA00022741"/>
    </source>
</evidence>
<dbReference type="SUPFAM" id="SSF110942">
    <property type="entry name" value="HSP90 C-terminal domain"/>
    <property type="match status" value="1"/>
</dbReference>
<dbReference type="Pfam" id="PF00183">
    <property type="entry name" value="HSP90"/>
    <property type="match status" value="1"/>
</dbReference>
<dbReference type="Gene3D" id="3.30.565.10">
    <property type="entry name" value="Histidine kinase-like ATPase, C-terminal domain"/>
    <property type="match status" value="1"/>
</dbReference>
<keyword evidence="4" id="KW-0143">Chaperone</keyword>
<organism evidence="8">
    <name type="scientific">Hymenolepis diminuta</name>
    <name type="common">Rat tapeworm</name>
    <dbReference type="NCBI Taxonomy" id="6216"/>
    <lineage>
        <taxon>Eukaryota</taxon>
        <taxon>Metazoa</taxon>
        <taxon>Spiralia</taxon>
        <taxon>Lophotrochozoa</taxon>
        <taxon>Platyhelminthes</taxon>
        <taxon>Cestoda</taxon>
        <taxon>Eucestoda</taxon>
        <taxon>Cyclophyllidea</taxon>
        <taxon>Hymenolepididae</taxon>
        <taxon>Hymenolepis</taxon>
    </lineage>
</organism>
<evidence type="ECO:0000256" key="1">
    <source>
        <dbReference type="ARBA" id="ARBA00008239"/>
    </source>
</evidence>
<reference evidence="6 7" key="2">
    <citation type="submission" date="2018-11" db="EMBL/GenBank/DDBJ databases">
        <authorList>
            <consortium name="Pathogen Informatics"/>
        </authorList>
    </citation>
    <scope>NUCLEOTIDE SEQUENCE [LARGE SCALE GENOMIC DNA]</scope>
</reference>
<name>A0A0R3SGI7_HYMDI</name>
<feature type="binding site" evidence="5">
    <location>
        <position position="92"/>
    </location>
    <ligand>
        <name>ATP</name>
        <dbReference type="ChEBI" id="CHEBI:30616"/>
    </ligand>
</feature>
<dbReference type="SUPFAM" id="SSF54211">
    <property type="entry name" value="Ribosomal protein S5 domain 2-like"/>
    <property type="match status" value="1"/>
</dbReference>
<gene>
    <name evidence="6" type="ORF">HDID_LOCUS4018</name>
</gene>
<feature type="binding site" evidence="5">
    <location>
        <position position="87"/>
    </location>
    <ligand>
        <name>ATP</name>
        <dbReference type="ChEBI" id="CHEBI:30616"/>
    </ligand>
</feature>
<sequence>MPDSSCSVEVGPNEFQEKYSKSIDTTIDYLYPSDSIFLRELICNAFDALEKIRYLSRFDSNLFANQDKKLGIKIVSNFSEKTLTIIDNGIGMTKENIVKYIGVVACSGTKEFKSQFPLDSDIFLFGESGTGFYTAFKVADKIQVITKHKDDDAYMFECTNLNSYTLRPYDGEEEIGRGTRVILHLIPSKRSLLAPFMLAESLDSHFFHIDYPILIETLWNDDNDKMIQHLKYMKTHVWSSDFDTLTEKECNKLYEEISMDQNSHILVRHIKYDDASISFDALIYVPKKNPHFCTWNIGEYNVHFIWRGLKIPKRKERLLPPYMDFVLVVVNVDTALLNANRTDLQGHLRQKIGEVLTDKILCVFSEIAQDPEMFDSFHRQYYKNIEYGVLSDPKNCQKLLRLMGFYTLKNPGKAIQMRGYVDQMEPDQKEIYYLVEDDLKLISNSPLLEHLRKRDYDVILIEGGIRQEIFGMIKSYENMELMDVNKVTQDPENIPAEDYSKIWGEYWFMCEKIKEVLGDKIVDLKISHVPLDVPCCISTTKEGADGIVNKTLMVNHKDPIINCLKELINKMENPDIFWKNIVTLLYSTAVIRSGNILENCRVLSKLMFKLVNKYLEDVKLTNVADAGSKEGLKFEIDSSPMNTLA</sequence>
<dbReference type="InterPro" id="IPR037196">
    <property type="entry name" value="HSP90_C"/>
</dbReference>
<dbReference type="SUPFAM" id="SSF55874">
    <property type="entry name" value="ATPase domain of HSP90 chaperone/DNA topoisomerase II/histidine kinase"/>
    <property type="match status" value="1"/>
</dbReference>
<dbReference type="EMBL" id="UYSG01001387">
    <property type="protein sequence ID" value="VDL42527.1"/>
    <property type="molecule type" value="Genomic_DNA"/>
</dbReference>
<feature type="binding site" evidence="5">
    <location>
        <position position="44"/>
    </location>
    <ligand>
        <name>ATP</name>
        <dbReference type="ChEBI" id="CHEBI:30616"/>
    </ligand>
</feature>
<dbReference type="Gene3D" id="3.40.50.11260">
    <property type="match status" value="1"/>
</dbReference>
<dbReference type="AlphaFoldDB" id="A0A0R3SGI7"/>
<evidence type="ECO:0000313" key="7">
    <source>
        <dbReference type="Proteomes" id="UP000274504"/>
    </source>
</evidence>
<dbReference type="InterPro" id="IPR020575">
    <property type="entry name" value="Hsp90_N"/>
</dbReference>
<evidence type="ECO:0000256" key="5">
    <source>
        <dbReference type="PIRSR" id="PIRSR002583-1"/>
    </source>
</evidence>
<evidence type="ECO:0000256" key="3">
    <source>
        <dbReference type="ARBA" id="ARBA00022840"/>
    </source>
</evidence>
<dbReference type="GO" id="GO:0005524">
    <property type="term" value="F:ATP binding"/>
    <property type="evidence" value="ECO:0007669"/>
    <property type="project" value="UniProtKB-KW"/>
</dbReference>
<evidence type="ECO:0000256" key="4">
    <source>
        <dbReference type="ARBA" id="ARBA00023186"/>
    </source>
</evidence>
<protein>
    <submittedName>
        <fullName evidence="8">HATPase_c domain-containing protein</fullName>
    </submittedName>
</protein>
<dbReference type="Proteomes" id="UP000274504">
    <property type="component" value="Unassembled WGS sequence"/>
</dbReference>
<feature type="binding site" evidence="5">
    <location>
        <position position="341"/>
    </location>
    <ligand>
        <name>ATP</name>
        <dbReference type="ChEBI" id="CHEBI:30616"/>
    </ligand>
</feature>
<dbReference type="PRINTS" id="PR00775">
    <property type="entry name" value="HEATSHOCK90"/>
</dbReference>
<dbReference type="Gene3D" id="1.20.120.790">
    <property type="entry name" value="Heat shock protein 90, C-terminal domain"/>
    <property type="match status" value="1"/>
</dbReference>
<dbReference type="WBParaSite" id="HDID_0000402001-mRNA-1">
    <property type="protein sequence ID" value="HDID_0000402001-mRNA-1"/>
    <property type="gene ID" value="HDID_0000402001"/>
</dbReference>
<dbReference type="GO" id="GO:0016887">
    <property type="term" value="F:ATP hydrolysis activity"/>
    <property type="evidence" value="ECO:0007669"/>
    <property type="project" value="InterPro"/>
</dbReference>
<keyword evidence="3 5" id="KW-0067">ATP-binding</keyword>
<dbReference type="PANTHER" id="PTHR11528">
    <property type="entry name" value="HEAT SHOCK PROTEIN 90 FAMILY MEMBER"/>
    <property type="match status" value="1"/>
</dbReference>
<dbReference type="OrthoDB" id="5426351at2759"/>
<reference evidence="8" key="1">
    <citation type="submission" date="2017-02" db="UniProtKB">
        <authorList>
            <consortium name="WormBaseParasite"/>
        </authorList>
    </citation>
    <scope>IDENTIFICATION</scope>
</reference>
<feature type="binding site" evidence="5">
    <location>
        <begin position="107"/>
        <end position="108"/>
    </location>
    <ligand>
        <name>ATP</name>
        <dbReference type="ChEBI" id="CHEBI:30616"/>
    </ligand>
</feature>
<dbReference type="InterPro" id="IPR020568">
    <property type="entry name" value="Ribosomal_Su5_D2-typ_SF"/>
</dbReference>
<feature type="binding site" evidence="5">
    <location>
        <position position="179"/>
    </location>
    <ligand>
        <name>ATP</name>
        <dbReference type="ChEBI" id="CHEBI:30616"/>
    </ligand>
</feature>
<evidence type="ECO:0000313" key="8">
    <source>
        <dbReference type="WBParaSite" id="HDID_0000402001-mRNA-1"/>
    </source>
</evidence>
<evidence type="ECO:0000313" key="6">
    <source>
        <dbReference type="EMBL" id="VDL42527.1"/>
    </source>
</evidence>
<accession>A0A0R3SGI7</accession>
<proteinExistence type="inferred from homology"/>
<dbReference type="GO" id="GO:0051082">
    <property type="term" value="F:unfolded protein binding"/>
    <property type="evidence" value="ECO:0007669"/>
    <property type="project" value="InterPro"/>
</dbReference>
<keyword evidence="2 5" id="KW-0547">Nucleotide-binding</keyword>
<dbReference type="PIRSF" id="PIRSF002583">
    <property type="entry name" value="Hsp90"/>
    <property type="match status" value="1"/>
</dbReference>
<dbReference type="InterPro" id="IPR001404">
    <property type="entry name" value="Hsp90_fam"/>
</dbReference>
<dbReference type="GO" id="GO:0140662">
    <property type="term" value="F:ATP-dependent protein folding chaperone"/>
    <property type="evidence" value="ECO:0007669"/>
    <property type="project" value="InterPro"/>
</dbReference>
<dbReference type="Pfam" id="PF13589">
    <property type="entry name" value="HATPase_c_3"/>
    <property type="match status" value="1"/>
</dbReference>